<dbReference type="Gene3D" id="1.10.10.10">
    <property type="entry name" value="Winged helix-like DNA-binding domain superfamily/Winged helix DNA-binding domain"/>
    <property type="match status" value="1"/>
</dbReference>
<organism evidence="2 3">
    <name type="scientific">Desulfofundulus thermobenzoicus</name>
    <dbReference type="NCBI Taxonomy" id="29376"/>
    <lineage>
        <taxon>Bacteria</taxon>
        <taxon>Bacillati</taxon>
        <taxon>Bacillota</taxon>
        <taxon>Clostridia</taxon>
        <taxon>Eubacteriales</taxon>
        <taxon>Peptococcaceae</taxon>
        <taxon>Desulfofundulus</taxon>
    </lineage>
</organism>
<dbReference type="GO" id="GO:0003700">
    <property type="term" value="F:DNA-binding transcription factor activity"/>
    <property type="evidence" value="ECO:0007669"/>
    <property type="project" value="InterPro"/>
</dbReference>
<protein>
    <submittedName>
        <fullName evidence="2">MarR family transcriptional regulator</fullName>
    </submittedName>
</protein>
<gene>
    <name evidence="2" type="ORF">GFC01_06910</name>
</gene>
<dbReference type="EMBL" id="WHYR01000014">
    <property type="protein sequence ID" value="MQL52000.1"/>
    <property type="molecule type" value="Genomic_DNA"/>
</dbReference>
<dbReference type="SUPFAM" id="SSF46785">
    <property type="entry name" value="Winged helix' DNA-binding domain"/>
    <property type="match status" value="1"/>
</dbReference>
<dbReference type="GO" id="GO:0006950">
    <property type="term" value="P:response to stress"/>
    <property type="evidence" value="ECO:0007669"/>
    <property type="project" value="TreeGrafter"/>
</dbReference>
<dbReference type="InterPro" id="IPR000835">
    <property type="entry name" value="HTH_MarR-typ"/>
</dbReference>
<evidence type="ECO:0000313" key="3">
    <source>
        <dbReference type="Proteomes" id="UP000441717"/>
    </source>
</evidence>
<accession>A0A6N7IPU6</accession>
<dbReference type="InterPro" id="IPR036390">
    <property type="entry name" value="WH_DNA-bd_sf"/>
</dbReference>
<feature type="domain" description="HTH marR-type" evidence="1">
    <location>
        <begin position="12"/>
        <end position="147"/>
    </location>
</feature>
<reference evidence="2 3" key="1">
    <citation type="submission" date="2019-10" db="EMBL/GenBank/DDBJ databases">
        <title>Comparative genomics of sulfur disproportionating microorganisms.</title>
        <authorList>
            <person name="Ward L.M."/>
            <person name="Bertran E."/>
            <person name="Johnston D."/>
        </authorList>
    </citation>
    <scope>NUCLEOTIDE SEQUENCE [LARGE SCALE GENOMIC DNA]</scope>
    <source>
        <strain evidence="2 3">DSM 14055</strain>
    </source>
</reference>
<proteinExistence type="predicted"/>
<dbReference type="OrthoDB" id="197807at2"/>
<evidence type="ECO:0000259" key="1">
    <source>
        <dbReference type="PROSITE" id="PS50995"/>
    </source>
</evidence>
<dbReference type="PANTHER" id="PTHR33164:SF43">
    <property type="entry name" value="HTH-TYPE TRANSCRIPTIONAL REPRESSOR YETL"/>
    <property type="match status" value="1"/>
</dbReference>
<dbReference type="RefSeq" id="WP_152945918.1">
    <property type="nucleotide sequence ID" value="NZ_WHYR01000014.1"/>
</dbReference>
<evidence type="ECO:0000313" key="2">
    <source>
        <dbReference type="EMBL" id="MQL52000.1"/>
    </source>
</evidence>
<sequence length="170" mass="19627">MERKVIFMNNEEFILAEEIADIIWQLWRHWRLLSHPVKQGKITPEQYWILHVLYHRGPQRIKDLAARLGTGSSAVTIAVKRMERNNLVCRKRDRGDERMVTVHLTEQGQAVFCAWREERRRSLSALFEPLDEGEKRQLYSLLVRVSGRLEEGGVSGGCGCGSGTAEKILR</sequence>
<dbReference type="Pfam" id="PF01047">
    <property type="entry name" value="MarR"/>
    <property type="match status" value="1"/>
</dbReference>
<dbReference type="PANTHER" id="PTHR33164">
    <property type="entry name" value="TRANSCRIPTIONAL REGULATOR, MARR FAMILY"/>
    <property type="match status" value="1"/>
</dbReference>
<dbReference type="Proteomes" id="UP000441717">
    <property type="component" value="Unassembled WGS sequence"/>
</dbReference>
<dbReference type="SMART" id="SM00347">
    <property type="entry name" value="HTH_MARR"/>
    <property type="match status" value="1"/>
</dbReference>
<dbReference type="PROSITE" id="PS50995">
    <property type="entry name" value="HTH_MARR_2"/>
    <property type="match status" value="1"/>
</dbReference>
<comment type="caution">
    <text evidence="2">The sequence shown here is derived from an EMBL/GenBank/DDBJ whole genome shotgun (WGS) entry which is preliminary data.</text>
</comment>
<name>A0A6N7IPU6_9FIRM</name>
<dbReference type="AlphaFoldDB" id="A0A6N7IPU6"/>
<dbReference type="InterPro" id="IPR039422">
    <property type="entry name" value="MarR/SlyA-like"/>
</dbReference>
<dbReference type="InterPro" id="IPR036388">
    <property type="entry name" value="WH-like_DNA-bd_sf"/>
</dbReference>
<keyword evidence="3" id="KW-1185">Reference proteome</keyword>